<keyword evidence="1" id="KW-0812">Transmembrane</keyword>
<keyword evidence="1" id="KW-0472">Membrane</keyword>
<sequence length="756" mass="83248">MSSLYVSPPETGYLLNKPFDMPAADGTVWAVAFSTKTGQTVNAALSVAFTFIFTWFWGLVAAAALYFAPHRFSRRRLVALIALRNSSDPWSAFQALLSFTTESMGCFRPRRQGQPSTWRDSLFGLVFVTLALAVVVTSMVLGIFGPPMLQIGNVAPVSVGALYYPRAAISRAATYRAFRVDPSLRALSSVEVFGETVRSKVVVQPDATVQTVDESEPMYGLTYGYSITGAELGLKHSSDLALSVKGACRTEYGWLDTKNDDETLDRYFVFNDPNNKFTSNLTGPVLSYPPRTGFILPNQDEANVQAMAGNVSYAVLATLAHRPSARAGTDPWYLTERWDEGNDETPFRIRPRRPALSCWHQDTWSCCGGDANHTVTGGLNLPKLTSLGIPNVLRDVLGIALLYPPVWRIGQDAGMSALTSVVSSPGSIDGTLDASTASIHRDMERLVMGAYINTLNTLADSTMFQPASDEEIRTGGVATPRDGADDFVVHTPDAQTFNLSGLIATTCIVGVLLIFKLILMLKLSEEMMDPNLELEQQDSEEITPRFNKDRWARFRAFSAVNLLRNTYEDGTGVAEDDWRCSESLPDPKEEKLLRLVRCGHGDHACAGHIATDPELLGLGRQQQLPRKRQRRHHVKNVNSVSTLLGEDVNYDSSATATVKKMESYGSLGRQQPQQHQDEDFGTMIWSPTDELGTTPGNGFDDSRYYMYGQGNSSNPYFRQVSALPTPPAAQENGPYEEDITFNSVPLLEAHYYQPGK</sequence>
<dbReference type="AlphaFoldDB" id="A0AAE0MG19"/>
<feature type="transmembrane region" description="Helical" evidence="1">
    <location>
        <begin position="43"/>
        <end position="67"/>
    </location>
</feature>
<organism evidence="2 3">
    <name type="scientific">Apodospora peruviana</name>
    <dbReference type="NCBI Taxonomy" id="516989"/>
    <lineage>
        <taxon>Eukaryota</taxon>
        <taxon>Fungi</taxon>
        <taxon>Dikarya</taxon>
        <taxon>Ascomycota</taxon>
        <taxon>Pezizomycotina</taxon>
        <taxon>Sordariomycetes</taxon>
        <taxon>Sordariomycetidae</taxon>
        <taxon>Sordariales</taxon>
        <taxon>Lasiosphaeriaceae</taxon>
        <taxon>Apodospora</taxon>
    </lineage>
</organism>
<feature type="transmembrane region" description="Helical" evidence="1">
    <location>
        <begin position="499"/>
        <end position="519"/>
    </location>
</feature>
<proteinExistence type="predicted"/>
<evidence type="ECO:0000313" key="3">
    <source>
        <dbReference type="Proteomes" id="UP001283341"/>
    </source>
</evidence>
<reference evidence="2" key="1">
    <citation type="journal article" date="2023" name="Mol. Phylogenet. Evol.">
        <title>Genome-scale phylogeny and comparative genomics of the fungal order Sordariales.</title>
        <authorList>
            <person name="Hensen N."/>
            <person name="Bonometti L."/>
            <person name="Westerberg I."/>
            <person name="Brannstrom I.O."/>
            <person name="Guillou S."/>
            <person name="Cros-Aarteil S."/>
            <person name="Calhoun S."/>
            <person name="Haridas S."/>
            <person name="Kuo A."/>
            <person name="Mondo S."/>
            <person name="Pangilinan J."/>
            <person name="Riley R."/>
            <person name="LaButti K."/>
            <person name="Andreopoulos B."/>
            <person name="Lipzen A."/>
            <person name="Chen C."/>
            <person name="Yan M."/>
            <person name="Daum C."/>
            <person name="Ng V."/>
            <person name="Clum A."/>
            <person name="Steindorff A."/>
            <person name="Ohm R.A."/>
            <person name="Martin F."/>
            <person name="Silar P."/>
            <person name="Natvig D.O."/>
            <person name="Lalanne C."/>
            <person name="Gautier V."/>
            <person name="Ament-Velasquez S.L."/>
            <person name="Kruys A."/>
            <person name="Hutchinson M.I."/>
            <person name="Powell A.J."/>
            <person name="Barry K."/>
            <person name="Miller A.N."/>
            <person name="Grigoriev I.V."/>
            <person name="Debuchy R."/>
            <person name="Gladieux P."/>
            <person name="Hiltunen Thoren M."/>
            <person name="Johannesson H."/>
        </authorList>
    </citation>
    <scope>NUCLEOTIDE SEQUENCE</scope>
    <source>
        <strain evidence="2">CBS 118394</strain>
    </source>
</reference>
<accession>A0AAE0MG19</accession>
<keyword evidence="1" id="KW-1133">Transmembrane helix</keyword>
<gene>
    <name evidence="2" type="ORF">B0H66DRAFT_468953</name>
</gene>
<comment type="caution">
    <text evidence="2">The sequence shown here is derived from an EMBL/GenBank/DDBJ whole genome shotgun (WGS) entry which is preliminary data.</text>
</comment>
<reference evidence="2" key="2">
    <citation type="submission" date="2023-06" db="EMBL/GenBank/DDBJ databases">
        <authorList>
            <consortium name="Lawrence Berkeley National Laboratory"/>
            <person name="Haridas S."/>
            <person name="Hensen N."/>
            <person name="Bonometti L."/>
            <person name="Westerberg I."/>
            <person name="Brannstrom I.O."/>
            <person name="Guillou S."/>
            <person name="Cros-Aarteil S."/>
            <person name="Calhoun S."/>
            <person name="Kuo A."/>
            <person name="Mondo S."/>
            <person name="Pangilinan J."/>
            <person name="Riley R."/>
            <person name="Labutti K."/>
            <person name="Andreopoulos B."/>
            <person name="Lipzen A."/>
            <person name="Chen C."/>
            <person name="Yanf M."/>
            <person name="Daum C."/>
            <person name="Ng V."/>
            <person name="Clum A."/>
            <person name="Steindorff A."/>
            <person name="Ohm R."/>
            <person name="Martin F."/>
            <person name="Silar P."/>
            <person name="Natvig D."/>
            <person name="Lalanne C."/>
            <person name="Gautier V."/>
            <person name="Ament-Velasquez S.L."/>
            <person name="Kruys A."/>
            <person name="Hutchinson M.I."/>
            <person name="Powell A.J."/>
            <person name="Barry K."/>
            <person name="Miller A.N."/>
            <person name="Grigoriev I.V."/>
            <person name="Debuchy R."/>
            <person name="Gladieux P."/>
            <person name="Thoren M.H."/>
            <person name="Johannesson H."/>
        </authorList>
    </citation>
    <scope>NUCLEOTIDE SEQUENCE</scope>
    <source>
        <strain evidence="2">CBS 118394</strain>
    </source>
</reference>
<evidence type="ECO:0000256" key="1">
    <source>
        <dbReference type="SAM" id="Phobius"/>
    </source>
</evidence>
<evidence type="ECO:0000313" key="2">
    <source>
        <dbReference type="EMBL" id="KAK3331231.1"/>
    </source>
</evidence>
<keyword evidence="3" id="KW-1185">Reference proteome</keyword>
<dbReference type="Proteomes" id="UP001283341">
    <property type="component" value="Unassembled WGS sequence"/>
</dbReference>
<name>A0AAE0MG19_9PEZI</name>
<protein>
    <submittedName>
        <fullName evidence="2">Uncharacterized protein</fullName>
    </submittedName>
</protein>
<dbReference type="EMBL" id="JAUEDM010000001">
    <property type="protein sequence ID" value="KAK3331231.1"/>
    <property type="molecule type" value="Genomic_DNA"/>
</dbReference>
<feature type="transmembrane region" description="Helical" evidence="1">
    <location>
        <begin position="122"/>
        <end position="144"/>
    </location>
</feature>